<name>A0A969W7L7_9GAMM</name>
<evidence type="ECO:0000256" key="3">
    <source>
        <dbReference type="SAM" id="SignalP"/>
    </source>
</evidence>
<keyword evidence="5" id="KW-1185">Reference proteome</keyword>
<dbReference type="EMBL" id="JAAVXB010000001">
    <property type="protein sequence ID" value="NKF20973.1"/>
    <property type="molecule type" value="Genomic_DNA"/>
</dbReference>
<feature type="region of interest" description="Disordered" evidence="1">
    <location>
        <begin position="101"/>
        <end position="126"/>
    </location>
</feature>
<feature type="transmembrane region" description="Helical" evidence="2">
    <location>
        <begin position="496"/>
        <end position="517"/>
    </location>
</feature>
<evidence type="ECO:0000256" key="1">
    <source>
        <dbReference type="SAM" id="MobiDB-lite"/>
    </source>
</evidence>
<keyword evidence="2" id="KW-0812">Transmembrane</keyword>
<gene>
    <name evidence="4" type="ORF">G7Y82_01505</name>
</gene>
<feature type="transmembrane region" description="Helical" evidence="2">
    <location>
        <begin position="613"/>
        <end position="634"/>
    </location>
</feature>
<feature type="signal peptide" evidence="3">
    <location>
        <begin position="1"/>
        <end position="23"/>
    </location>
</feature>
<reference evidence="4" key="1">
    <citation type="submission" date="2020-03" db="EMBL/GenBank/DDBJ databases">
        <title>Solimonas marina sp. nov., isolated from deep seawater of the Pacific Ocean.</title>
        <authorList>
            <person name="Liu X."/>
            <person name="Lai Q."/>
            <person name="Sun F."/>
            <person name="Gai Y."/>
            <person name="Li G."/>
            <person name="Shao Z."/>
        </authorList>
    </citation>
    <scope>NUCLEOTIDE SEQUENCE</scope>
    <source>
        <strain evidence="4">C16B3</strain>
    </source>
</reference>
<organism evidence="4 5">
    <name type="scientific">Solimonas marina</name>
    <dbReference type="NCBI Taxonomy" id="2714601"/>
    <lineage>
        <taxon>Bacteria</taxon>
        <taxon>Pseudomonadati</taxon>
        <taxon>Pseudomonadota</taxon>
        <taxon>Gammaproteobacteria</taxon>
        <taxon>Nevskiales</taxon>
        <taxon>Nevskiaceae</taxon>
        <taxon>Solimonas</taxon>
    </lineage>
</organism>
<comment type="caution">
    <text evidence="4">The sequence shown here is derived from an EMBL/GenBank/DDBJ whole genome shotgun (WGS) entry which is preliminary data.</text>
</comment>
<sequence length="1030" mass="113141">MKAHRQCALGIRLLLLGFAVAFAAPLLAQPAPLATAEQHAVDASRDQLRNEIADLQRLLDGELPAHNELAALFEIDLDDSAAVAQRAATLRQRLADLPPAPAAAVTADDAKPAADATADAGGGDDDALRIERDRLRLAFLSLPADRRQALLEADRLRRQQQSAAAEQQASAAALAATEQARNQALAAASNATSDAQRAFATQQARLLAYASELTTLRQTWAQTQQSQLAQRRELLERYAAVIDATPLAPARADALYSSIRTDLAQLRIAADDALNALNAPSDVAPLPDDLGSVGLDAADADKLRALHARLDGERADMGQREAQQRYETADALMDTLSTLQKRRVALLPMLSPAKRAEVTGFTRDGFERLVSEVDHLRLMARWYPIQRLHRVRSLAGLLHNLFDAGRVGVEFTTLIILLGGLWFVRRRSRPWLRRAQHWLSAHVQPRTLMLRVDNLMQMLVAVAQELVVLCGVYLVFDGLLHGAQGAAELATIRKLAYAYAFYALALAFIHRVLLTAVSRYRTVDPALNEKIRRSVRLVARLALLVSVYLIVAQVLLGRGALYGIAKDVATVGAFIVFWRLIHAWRVEITRAYLQISPTGRLAELVRLSQKRRYGLVVSVAAFAFVAARGLWTWLRDLALGFQQTRKALAYLFRRQLERQSKNQAAAPDPSLLPADLQAALTEEPAPAELSIDHYPQLAEVAAMATRLAGGGHGGLVALSGERGAGKTTWLLALQRQLGDALPLRLETLQTRVATRASACRALAELLGCDSTDDPDALIAAALQAPPQVVMIDLAQNLVLRTVGGLDGYECFVYIARATASRVLWVVSFAAAPFHFLQRVHPGREVYDRRVMLSAWSEQDIGTLINTRMQHAGYTADYDQLLLNSVALAPPGVGSNNGNAAERIADRYHRLIWDYSDGNPRVALHFFRLSLSPAGERKVTVRLFQMPSGNALEETAARTRLVLACLHHHENLTAIEAASSLRFPVDECVQTLERLQRAGFLVCEADARYRVTSHWNRAVLRFLQRKKLLAA</sequence>
<accession>A0A969W7L7</accession>
<keyword evidence="2" id="KW-1133">Transmembrane helix</keyword>
<protein>
    <recommendedName>
        <fullName evidence="6">AAA+ ATPase domain-containing protein</fullName>
    </recommendedName>
</protein>
<proteinExistence type="predicted"/>
<feature type="transmembrane region" description="Helical" evidence="2">
    <location>
        <begin position="537"/>
        <end position="556"/>
    </location>
</feature>
<dbReference type="Proteomes" id="UP000653472">
    <property type="component" value="Unassembled WGS sequence"/>
</dbReference>
<keyword evidence="3" id="KW-0732">Signal</keyword>
<evidence type="ECO:0008006" key="6">
    <source>
        <dbReference type="Google" id="ProtNLM"/>
    </source>
</evidence>
<dbReference type="AlphaFoldDB" id="A0A969W7L7"/>
<feature type="transmembrane region" description="Helical" evidence="2">
    <location>
        <begin position="407"/>
        <end position="424"/>
    </location>
</feature>
<feature type="transmembrane region" description="Helical" evidence="2">
    <location>
        <begin position="455"/>
        <end position="476"/>
    </location>
</feature>
<feature type="transmembrane region" description="Helical" evidence="2">
    <location>
        <begin position="562"/>
        <end position="581"/>
    </location>
</feature>
<dbReference type="InterPro" id="IPR027417">
    <property type="entry name" value="P-loop_NTPase"/>
</dbReference>
<dbReference type="SUPFAM" id="SSF52540">
    <property type="entry name" value="P-loop containing nucleoside triphosphate hydrolases"/>
    <property type="match status" value="1"/>
</dbReference>
<feature type="compositionally biased region" description="Low complexity" evidence="1">
    <location>
        <begin position="101"/>
        <end position="119"/>
    </location>
</feature>
<feature type="chain" id="PRO_5038111007" description="AAA+ ATPase domain-containing protein" evidence="3">
    <location>
        <begin position="24"/>
        <end position="1030"/>
    </location>
</feature>
<keyword evidence="2" id="KW-0472">Membrane</keyword>
<evidence type="ECO:0000256" key="2">
    <source>
        <dbReference type="SAM" id="Phobius"/>
    </source>
</evidence>
<dbReference type="RefSeq" id="WP_168146222.1">
    <property type="nucleotide sequence ID" value="NZ_JAAVXB010000001.1"/>
</dbReference>
<evidence type="ECO:0000313" key="5">
    <source>
        <dbReference type="Proteomes" id="UP000653472"/>
    </source>
</evidence>
<evidence type="ECO:0000313" key="4">
    <source>
        <dbReference type="EMBL" id="NKF20973.1"/>
    </source>
</evidence>